<keyword evidence="3" id="KW-1185">Reference proteome</keyword>
<comment type="caution">
    <text evidence="2">The sequence shown here is derived from an EMBL/GenBank/DDBJ whole genome shotgun (WGS) entry which is preliminary data.</text>
</comment>
<accession>A0ABQ8SUA8</accession>
<feature type="region of interest" description="Disordered" evidence="1">
    <location>
        <begin position="1"/>
        <end position="22"/>
    </location>
</feature>
<organism evidence="2 3">
    <name type="scientific">Periplaneta americana</name>
    <name type="common">American cockroach</name>
    <name type="synonym">Blatta americana</name>
    <dbReference type="NCBI Taxonomy" id="6978"/>
    <lineage>
        <taxon>Eukaryota</taxon>
        <taxon>Metazoa</taxon>
        <taxon>Ecdysozoa</taxon>
        <taxon>Arthropoda</taxon>
        <taxon>Hexapoda</taxon>
        <taxon>Insecta</taxon>
        <taxon>Pterygota</taxon>
        <taxon>Neoptera</taxon>
        <taxon>Polyneoptera</taxon>
        <taxon>Dictyoptera</taxon>
        <taxon>Blattodea</taxon>
        <taxon>Blattoidea</taxon>
        <taxon>Blattidae</taxon>
        <taxon>Blattinae</taxon>
        <taxon>Periplaneta</taxon>
    </lineage>
</organism>
<proteinExistence type="predicted"/>
<sequence>MPLKRSVSGGGSTKQNPQPAEQLKTLLTTLRRMERIVIFRKEDREDHVQLQVPLRRLSCCKDLLLLHRSLLRNVHVKWGLPIQMYDEF</sequence>
<evidence type="ECO:0000313" key="3">
    <source>
        <dbReference type="Proteomes" id="UP001148838"/>
    </source>
</evidence>
<reference evidence="2 3" key="1">
    <citation type="journal article" date="2022" name="Allergy">
        <title>Genome assembly and annotation of Periplaneta americana reveal a comprehensive cockroach allergen profile.</title>
        <authorList>
            <person name="Wang L."/>
            <person name="Xiong Q."/>
            <person name="Saelim N."/>
            <person name="Wang L."/>
            <person name="Nong W."/>
            <person name="Wan A.T."/>
            <person name="Shi M."/>
            <person name="Liu X."/>
            <person name="Cao Q."/>
            <person name="Hui J.H.L."/>
            <person name="Sookrung N."/>
            <person name="Leung T.F."/>
            <person name="Tungtrongchitr A."/>
            <person name="Tsui S.K.W."/>
        </authorList>
    </citation>
    <scope>NUCLEOTIDE SEQUENCE [LARGE SCALE GENOMIC DNA]</scope>
    <source>
        <strain evidence="2">PWHHKU_190912</strain>
    </source>
</reference>
<dbReference type="EMBL" id="JAJSOF020000021">
    <property type="protein sequence ID" value="KAJ4437330.1"/>
    <property type="molecule type" value="Genomic_DNA"/>
</dbReference>
<protein>
    <submittedName>
        <fullName evidence="2">Uncharacterized protein</fullName>
    </submittedName>
</protein>
<dbReference type="Proteomes" id="UP001148838">
    <property type="component" value="Unassembled WGS sequence"/>
</dbReference>
<gene>
    <name evidence="2" type="ORF">ANN_17468</name>
</gene>
<name>A0ABQ8SUA8_PERAM</name>
<evidence type="ECO:0000313" key="2">
    <source>
        <dbReference type="EMBL" id="KAJ4437330.1"/>
    </source>
</evidence>
<evidence type="ECO:0000256" key="1">
    <source>
        <dbReference type="SAM" id="MobiDB-lite"/>
    </source>
</evidence>